<dbReference type="Pfam" id="PF02518">
    <property type="entry name" value="HATPase_c"/>
    <property type="match status" value="1"/>
</dbReference>
<dbReference type="PRINTS" id="PR00344">
    <property type="entry name" value="BCTRLSENSOR"/>
</dbReference>
<keyword evidence="4" id="KW-0418">Kinase</keyword>
<dbReference type="InterPro" id="IPR003594">
    <property type="entry name" value="HATPase_dom"/>
</dbReference>
<dbReference type="InterPro" id="IPR005467">
    <property type="entry name" value="His_kinase_dom"/>
</dbReference>
<evidence type="ECO:0000313" key="10">
    <source>
        <dbReference type="EMBL" id="SVA84124.1"/>
    </source>
</evidence>
<dbReference type="AlphaFoldDB" id="A0A381Z4S1"/>
<keyword evidence="5" id="KW-0067">ATP-binding</keyword>
<dbReference type="SUPFAM" id="SSF55874">
    <property type="entry name" value="ATPase domain of HSP90 chaperone/DNA topoisomerase II/histidine kinase"/>
    <property type="match status" value="1"/>
</dbReference>
<dbReference type="SMART" id="SM00387">
    <property type="entry name" value="HATPase_c"/>
    <property type="match status" value="1"/>
</dbReference>
<dbReference type="Pfam" id="PF00512">
    <property type="entry name" value="HisKA"/>
    <property type="match status" value="1"/>
</dbReference>
<dbReference type="SUPFAM" id="SSF52172">
    <property type="entry name" value="CheY-like"/>
    <property type="match status" value="1"/>
</dbReference>
<sequence>MEQRVIIIHSQVSVIEDVLGALDMFSHRLTVSTEPLLAVKLCKRYRPDLLVLGWEPDRFGGIDTFRTLNETMPDMLTLCVAPPDVASVPAEYVCYGVRGWHRLPIDGERLREQVERCLWIMQPKRVLGDLTRDIDECAGNLHTFLEISRAIIANLRNDLDTLLQRIAEDTSRMLNAERTSLFIYDRDHDSLWSRVTEGEGGRTITLGMDQPGIVVHVAKTGQSLHVEDAYREPLFNPDVDRMTGYHTRNILGFPVRNYRGELIGVIETLNKISGTFDEADERLLSIMSFLFASSIENGQLYEALRHQIRENESLESQKIQADRLAVVGQMASSIIHDIRSPLAIIRGYAKLAVSGEAPTEKRQRFASTITAEVTRLNEMARDLQEFSEGSQTIELGQTQLGPFIEAFVRLIEPDFADRGIHIIYHHQYEGDLMLDIGRMKRVFHNISANAAEAMTDGGSFRVISAQVGDMVHVELHDTGPGIPEEIRGRLFDPFVTSGKTHGTGLGLAVV</sequence>
<dbReference type="InterPro" id="IPR036890">
    <property type="entry name" value="HATPase_C_sf"/>
</dbReference>
<keyword evidence="1" id="KW-0597">Phosphoprotein</keyword>
<name>A0A381Z4S1_9ZZZZ</name>
<dbReference type="Pfam" id="PF01590">
    <property type="entry name" value="GAF"/>
    <property type="match status" value="1"/>
</dbReference>
<evidence type="ECO:0000256" key="3">
    <source>
        <dbReference type="ARBA" id="ARBA00022741"/>
    </source>
</evidence>
<dbReference type="InterPro" id="IPR036097">
    <property type="entry name" value="HisK_dim/P_sf"/>
</dbReference>
<dbReference type="Gene3D" id="1.10.287.130">
    <property type="match status" value="1"/>
</dbReference>
<accession>A0A381Z4S1</accession>
<evidence type="ECO:0000256" key="1">
    <source>
        <dbReference type="ARBA" id="ARBA00022553"/>
    </source>
</evidence>
<feature type="domain" description="Response regulatory" evidence="9">
    <location>
        <begin position="4"/>
        <end position="118"/>
    </location>
</feature>
<organism evidence="10">
    <name type="scientific">marine metagenome</name>
    <dbReference type="NCBI Taxonomy" id="408172"/>
    <lineage>
        <taxon>unclassified sequences</taxon>
        <taxon>metagenomes</taxon>
        <taxon>ecological metagenomes</taxon>
    </lineage>
</organism>
<feature type="coiled-coil region" evidence="7">
    <location>
        <begin position="145"/>
        <end position="172"/>
    </location>
</feature>
<dbReference type="InterPro" id="IPR004358">
    <property type="entry name" value="Sig_transdc_His_kin-like_C"/>
</dbReference>
<protein>
    <recommendedName>
        <fullName evidence="11">Histidine kinase domain-containing protein</fullName>
    </recommendedName>
</protein>
<feature type="domain" description="Histidine kinase" evidence="8">
    <location>
        <begin position="333"/>
        <end position="510"/>
    </location>
</feature>
<feature type="non-terminal residue" evidence="10">
    <location>
        <position position="510"/>
    </location>
</feature>
<evidence type="ECO:0000259" key="9">
    <source>
        <dbReference type="PROSITE" id="PS50110"/>
    </source>
</evidence>
<dbReference type="InterPro" id="IPR001789">
    <property type="entry name" value="Sig_transdc_resp-reg_receiver"/>
</dbReference>
<dbReference type="Gene3D" id="3.30.565.10">
    <property type="entry name" value="Histidine kinase-like ATPase, C-terminal domain"/>
    <property type="match status" value="1"/>
</dbReference>
<dbReference type="CDD" id="cd00082">
    <property type="entry name" value="HisKA"/>
    <property type="match status" value="1"/>
</dbReference>
<dbReference type="InterPro" id="IPR011006">
    <property type="entry name" value="CheY-like_superfamily"/>
</dbReference>
<dbReference type="Gene3D" id="3.30.450.40">
    <property type="match status" value="1"/>
</dbReference>
<evidence type="ECO:0000256" key="6">
    <source>
        <dbReference type="ARBA" id="ARBA00023012"/>
    </source>
</evidence>
<evidence type="ECO:0000256" key="4">
    <source>
        <dbReference type="ARBA" id="ARBA00022777"/>
    </source>
</evidence>
<dbReference type="SMART" id="SM00065">
    <property type="entry name" value="GAF"/>
    <property type="match status" value="1"/>
</dbReference>
<dbReference type="PROSITE" id="PS50109">
    <property type="entry name" value="HIS_KIN"/>
    <property type="match status" value="1"/>
</dbReference>
<dbReference type="InterPro" id="IPR029016">
    <property type="entry name" value="GAF-like_dom_sf"/>
</dbReference>
<evidence type="ECO:0008006" key="11">
    <source>
        <dbReference type="Google" id="ProtNLM"/>
    </source>
</evidence>
<dbReference type="PANTHER" id="PTHR43065:SF10">
    <property type="entry name" value="PEROXIDE STRESS-ACTIVATED HISTIDINE KINASE MAK3"/>
    <property type="match status" value="1"/>
</dbReference>
<keyword evidence="3" id="KW-0547">Nucleotide-binding</keyword>
<evidence type="ECO:0000259" key="8">
    <source>
        <dbReference type="PROSITE" id="PS50109"/>
    </source>
</evidence>
<gene>
    <name evidence="10" type="ORF">METZ01_LOCUS136978</name>
</gene>
<dbReference type="SMART" id="SM00388">
    <property type="entry name" value="HisKA"/>
    <property type="match status" value="1"/>
</dbReference>
<evidence type="ECO:0000256" key="7">
    <source>
        <dbReference type="SAM" id="Coils"/>
    </source>
</evidence>
<dbReference type="PANTHER" id="PTHR43065">
    <property type="entry name" value="SENSOR HISTIDINE KINASE"/>
    <property type="match status" value="1"/>
</dbReference>
<dbReference type="InterPro" id="IPR003661">
    <property type="entry name" value="HisK_dim/P_dom"/>
</dbReference>
<dbReference type="SUPFAM" id="SSF47384">
    <property type="entry name" value="Homodimeric domain of signal transducing histidine kinase"/>
    <property type="match status" value="1"/>
</dbReference>
<dbReference type="InterPro" id="IPR003018">
    <property type="entry name" value="GAF"/>
</dbReference>
<keyword evidence="7" id="KW-0175">Coiled coil</keyword>
<proteinExistence type="predicted"/>
<evidence type="ECO:0000256" key="2">
    <source>
        <dbReference type="ARBA" id="ARBA00022679"/>
    </source>
</evidence>
<reference evidence="10" key="1">
    <citation type="submission" date="2018-05" db="EMBL/GenBank/DDBJ databases">
        <authorList>
            <person name="Lanie J.A."/>
            <person name="Ng W.-L."/>
            <person name="Kazmierczak K.M."/>
            <person name="Andrzejewski T.M."/>
            <person name="Davidsen T.M."/>
            <person name="Wayne K.J."/>
            <person name="Tettelin H."/>
            <person name="Glass J.I."/>
            <person name="Rusch D."/>
            <person name="Podicherti R."/>
            <person name="Tsui H.-C.T."/>
            <person name="Winkler M.E."/>
        </authorList>
    </citation>
    <scope>NUCLEOTIDE SEQUENCE</scope>
</reference>
<keyword evidence="2" id="KW-0808">Transferase</keyword>
<dbReference type="SUPFAM" id="SSF55781">
    <property type="entry name" value="GAF domain-like"/>
    <property type="match status" value="1"/>
</dbReference>
<dbReference type="EMBL" id="UINC01019909">
    <property type="protein sequence ID" value="SVA84124.1"/>
    <property type="molecule type" value="Genomic_DNA"/>
</dbReference>
<dbReference type="PROSITE" id="PS50110">
    <property type="entry name" value="RESPONSE_REGULATORY"/>
    <property type="match status" value="1"/>
</dbReference>
<dbReference type="GO" id="GO:0005524">
    <property type="term" value="F:ATP binding"/>
    <property type="evidence" value="ECO:0007669"/>
    <property type="project" value="UniProtKB-KW"/>
</dbReference>
<evidence type="ECO:0000256" key="5">
    <source>
        <dbReference type="ARBA" id="ARBA00022840"/>
    </source>
</evidence>
<dbReference type="GO" id="GO:0000155">
    <property type="term" value="F:phosphorelay sensor kinase activity"/>
    <property type="evidence" value="ECO:0007669"/>
    <property type="project" value="InterPro"/>
</dbReference>
<keyword evidence="6" id="KW-0902">Two-component regulatory system</keyword>